<dbReference type="InterPro" id="IPR022643">
    <property type="entry name" value="De-COase2_C"/>
</dbReference>
<comment type="cofactor">
    <cofactor evidence="1 3">
        <name>pyridoxal 5'-phosphate</name>
        <dbReference type="ChEBI" id="CHEBI:597326"/>
    </cofactor>
</comment>
<evidence type="ECO:0000313" key="8">
    <source>
        <dbReference type="Proteomes" id="UP000018339"/>
    </source>
</evidence>
<dbReference type="SUPFAM" id="SSF51419">
    <property type="entry name" value="PLP-binding barrel"/>
    <property type="match status" value="1"/>
</dbReference>
<dbReference type="AlphaFoldDB" id="A0A7U9JBX6"/>
<gene>
    <name evidence="7" type="ORF">T260_07040</name>
</gene>
<dbReference type="InterPro" id="IPR022644">
    <property type="entry name" value="De-COase2_N"/>
</dbReference>
<feature type="domain" description="Orn/DAP/Arg decarboxylase 2 N-terminal" evidence="6">
    <location>
        <begin position="33"/>
        <end position="277"/>
    </location>
</feature>
<feature type="active site" description="Proton donor" evidence="3">
    <location>
        <position position="348"/>
    </location>
</feature>
<accession>A0A7U9JBX6</accession>
<dbReference type="CDD" id="cd06843">
    <property type="entry name" value="PLPDE_III_PvsE_like"/>
    <property type="match status" value="1"/>
</dbReference>
<dbReference type="Gene3D" id="3.20.20.10">
    <property type="entry name" value="Alanine racemase"/>
    <property type="match status" value="1"/>
</dbReference>
<feature type="domain" description="Orn/DAP/Arg decarboxylase 2 C-terminal" evidence="5">
    <location>
        <begin position="25"/>
        <end position="375"/>
    </location>
</feature>
<feature type="modified residue" description="N6-(pyridoxal phosphate)lysine" evidence="3">
    <location>
        <position position="54"/>
    </location>
</feature>
<evidence type="ECO:0000313" key="7">
    <source>
        <dbReference type="EMBL" id="ESU72638.1"/>
    </source>
</evidence>
<dbReference type="GO" id="GO:0009089">
    <property type="term" value="P:lysine biosynthetic process via diaminopimelate"/>
    <property type="evidence" value="ECO:0007669"/>
    <property type="project" value="TreeGrafter"/>
</dbReference>
<dbReference type="PANTHER" id="PTHR43727">
    <property type="entry name" value="DIAMINOPIMELATE DECARBOXYLASE"/>
    <property type="match status" value="1"/>
</dbReference>
<reference evidence="7 8" key="1">
    <citation type="journal article" date="2014" name="Genome Announc.">
        <title>Draft Genome Sequence of Geobacillus thermopakistaniensis Strain MAS1.</title>
        <authorList>
            <person name="Siddiqui M.A."/>
            <person name="Rashid N."/>
            <person name="Ayyampalayam S."/>
            <person name="Whitman W.B."/>
        </authorList>
    </citation>
    <scope>NUCLEOTIDE SEQUENCE [LARGE SCALE GENOMIC DNA]</scope>
    <source>
        <strain evidence="7 8">MAS1</strain>
    </source>
</reference>
<dbReference type="RefSeq" id="WP_023633787.1">
    <property type="nucleotide sequence ID" value="NZ_AYSF01000038.1"/>
</dbReference>
<evidence type="ECO:0000259" key="5">
    <source>
        <dbReference type="Pfam" id="PF00278"/>
    </source>
</evidence>
<dbReference type="GO" id="GO:0006596">
    <property type="term" value="P:polyamine biosynthetic process"/>
    <property type="evidence" value="ECO:0007669"/>
    <property type="project" value="InterPro"/>
</dbReference>
<dbReference type="PRINTS" id="PR01182">
    <property type="entry name" value="ORNDCRBXLASE"/>
</dbReference>
<dbReference type="InterPro" id="IPR002433">
    <property type="entry name" value="Orn_de-COase"/>
</dbReference>
<dbReference type="GO" id="GO:0008836">
    <property type="term" value="F:diaminopimelate decarboxylase activity"/>
    <property type="evidence" value="ECO:0007669"/>
    <property type="project" value="TreeGrafter"/>
</dbReference>
<dbReference type="Pfam" id="PF00278">
    <property type="entry name" value="Orn_DAP_Arg_deC"/>
    <property type="match status" value="1"/>
</dbReference>
<dbReference type="Pfam" id="PF02784">
    <property type="entry name" value="Orn_Arg_deC_N"/>
    <property type="match status" value="1"/>
</dbReference>
<dbReference type="Gene3D" id="2.40.37.10">
    <property type="entry name" value="Lyase, Ornithine Decarboxylase, Chain A, domain 1"/>
    <property type="match status" value="1"/>
</dbReference>
<keyword evidence="2 3" id="KW-0663">Pyridoxal phosphate</keyword>
<organism evidence="7 8">
    <name type="scientific">Geobacillus thermopakistaniensis (strain MAS1)</name>
    <dbReference type="NCBI Taxonomy" id="1408282"/>
    <lineage>
        <taxon>Bacteria</taxon>
        <taxon>Bacillati</taxon>
        <taxon>Bacillota</taxon>
        <taxon>Bacilli</taxon>
        <taxon>Bacillales</taxon>
        <taxon>Anoxybacillaceae</taxon>
        <taxon>Geobacillus</taxon>
    </lineage>
</organism>
<dbReference type="PANTHER" id="PTHR43727:SF2">
    <property type="entry name" value="GROUP IV DECARBOXYLASE"/>
    <property type="match status" value="1"/>
</dbReference>
<sequence length="401" mass="45251">MERLNTVIQAIIERKAKQQGPLCAYVYDLDNLRVHTASLSASLPPSVRLFYAVKANADERILKTVAPYVTGFEVASGGELQKVRRLFADSPVIFGGPGKTDEELAAAIEERVALIHVESVWELQRLNWIAARRQTTVRVLLRVNLRQAASGATLHMAGKPTQFGIDEQHIAEAIHTALTLPSIDLQGFHFHSMSNHTDEQAHLSFIETCLSFVAQAETTYGRRFSVVNVGGGVGVHYNEPDRQFRWNWFSKELNLLLRRQAPPHWTVIFELGRFIAAHNGYYAAEVLDLKTNYGTHFAIIRGGTHHLRLPAAWKMNHPFLVIPIDEWPYPFNRPSLHNQRVTLAGELCTPNDILARDVPCARLRVGDIVLFRCAGAYGWDISHHDFLSHPHPEFIYLESSM</sequence>
<evidence type="ECO:0000256" key="2">
    <source>
        <dbReference type="ARBA" id="ARBA00022898"/>
    </source>
</evidence>
<evidence type="ECO:0000256" key="1">
    <source>
        <dbReference type="ARBA" id="ARBA00001933"/>
    </source>
</evidence>
<comment type="similarity">
    <text evidence="4">Belongs to the Orn/Lys/Arg decarboxylase class-II family.</text>
</comment>
<dbReference type="EMBL" id="AYSF01000038">
    <property type="protein sequence ID" value="ESU72638.1"/>
    <property type="molecule type" value="Genomic_DNA"/>
</dbReference>
<proteinExistence type="inferred from homology"/>
<evidence type="ECO:0000256" key="3">
    <source>
        <dbReference type="PIRSR" id="PIRSR600183-50"/>
    </source>
</evidence>
<name>A0A7U9JBX6_GEOTM</name>
<dbReference type="InterPro" id="IPR000183">
    <property type="entry name" value="Orn/DAP/Arg_de-COase"/>
</dbReference>
<dbReference type="PRINTS" id="PR01179">
    <property type="entry name" value="ODADCRBXLASE"/>
</dbReference>
<evidence type="ECO:0000256" key="4">
    <source>
        <dbReference type="RuleBase" id="RU003737"/>
    </source>
</evidence>
<comment type="caution">
    <text evidence="7">The sequence shown here is derived from an EMBL/GenBank/DDBJ whole genome shotgun (WGS) entry which is preliminary data.</text>
</comment>
<evidence type="ECO:0000259" key="6">
    <source>
        <dbReference type="Pfam" id="PF02784"/>
    </source>
</evidence>
<protein>
    <submittedName>
        <fullName evidence="7">Diaminopimelate decarboxylase</fullName>
    </submittedName>
</protein>
<dbReference type="SUPFAM" id="SSF50621">
    <property type="entry name" value="Alanine racemase C-terminal domain-like"/>
    <property type="match status" value="1"/>
</dbReference>
<dbReference type="InterPro" id="IPR029066">
    <property type="entry name" value="PLP-binding_barrel"/>
</dbReference>
<dbReference type="InterPro" id="IPR009006">
    <property type="entry name" value="Ala_racemase/Decarboxylase_C"/>
</dbReference>
<dbReference type="Proteomes" id="UP000018339">
    <property type="component" value="Unassembled WGS sequence"/>
</dbReference>
<keyword evidence="8" id="KW-1185">Reference proteome</keyword>